<feature type="transmembrane region" description="Helical" evidence="6">
    <location>
        <begin position="112"/>
        <end position="129"/>
    </location>
</feature>
<evidence type="ECO:0000313" key="8">
    <source>
        <dbReference type="Proteomes" id="UP001169027"/>
    </source>
</evidence>
<keyword evidence="2" id="KW-1003">Cell membrane</keyword>
<evidence type="ECO:0000256" key="1">
    <source>
        <dbReference type="ARBA" id="ARBA00004651"/>
    </source>
</evidence>
<proteinExistence type="predicted"/>
<keyword evidence="3 6" id="KW-0812">Transmembrane</keyword>
<feature type="transmembrane region" description="Helical" evidence="6">
    <location>
        <begin position="85"/>
        <end position="105"/>
    </location>
</feature>
<dbReference type="PANTHER" id="PTHR30482:SF17">
    <property type="entry name" value="ABC TRANSPORTER ATP-BINDING PROTEIN"/>
    <property type="match status" value="1"/>
</dbReference>
<protein>
    <submittedName>
        <fullName evidence="7">Branched-chain amino acid ABC transporter permease</fullName>
    </submittedName>
</protein>
<feature type="transmembrane region" description="Helical" evidence="6">
    <location>
        <begin position="247"/>
        <end position="271"/>
    </location>
</feature>
<keyword evidence="4 6" id="KW-1133">Transmembrane helix</keyword>
<dbReference type="InterPro" id="IPR001851">
    <property type="entry name" value="ABC_transp_permease"/>
</dbReference>
<feature type="transmembrane region" description="Helical" evidence="6">
    <location>
        <begin position="278"/>
        <end position="298"/>
    </location>
</feature>
<dbReference type="CDD" id="cd06581">
    <property type="entry name" value="TM_PBP1_LivM_like"/>
    <property type="match status" value="1"/>
</dbReference>
<feature type="transmembrane region" description="Helical" evidence="6">
    <location>
        <begin position="14"/>
        <end position="34"/>
    </location>
</feature>
<sequence length="337" mass="35586">MTATSTFFDRHRTVLLAAGALALLTAPFVAYPIFLMKLMCFALLAASLNLMVGYVGLLSFGHAMFFGSAGYATAHAVKVWGFDPALGVLFGAAVAAAIGATTGVLAIRRAGIAFSMITLACAQLVYFIALRSPFTGGEDGIQNVPRGKLLGLLSLQDNLTLYYVVMVAVVAAFWLIWRVVHSPFGQVLTAIRDNEPRAISLGYRVNRYKLLAFTLSAALAGLAGGMKSIVFQIATLTDVSWVTSGEALLMGIVGGLQTMLGPVVGAMVVVTMANQLSAFAEAVMIVQGTVFVLVVMLFRRGIVGEINAFLARRARLGQTPEAAAVPPRTPRAGAVHD</sequence>
<keyword evidence="5 6" id="KW-0472">Membrane</keyword>
<organism evidence="7 8">
    <name type="scientific">Variovorax ginsengisoli</name>
    <dbReference type="NCBI Taxonomy" id="363844"/>
    <lineage>
        <taxon>Bacteria</taxon>
        <taxon>Pseudomonadati</taxon>
        <taxon>Pseudomonadota</taxon>
        <taxon>Betaproteobacteria</taxon>
        <taxon>Burkholderiales</taxon>
        <taxon>Comamonadaceae</taxon>
        <taxon>Variovorax</taxon>
    </lineage>
</organism>
<dbReference type="RefSeq" id="WP_301811691.1">
    <property type="nucleotide sequence ID" value="NZ_JAUJZH010000013.1"/>
</dbReference>
<evidence type="ECO:0000256" key="2">
    <source>
        <dbReference type="ARBA" id="ARBA00022475"/>
    </source>
</evidence>
<evidence type="ECO:0000256" key="3">
    <source>
        <dbReference type="ARBA" id="ARBA00022692"/>
    </source>
</evidence>
<keyword evidence="8" id="KW-1185">Reference proteome</keyword>
<accession>A0ABT8S702</accession>
<dbReference type="PANTHER" id="PTHR30482">
    <property type="entry name" value="HIGH-AFFINITY BRANCHED-CHAIN AMINO ACID TRANSPORT SYSTEM PERMEASE"/>
    <property type="match status" value="1"/>
</dbReference>
<evidence type="ECO:0000256" key="6">
    <source>
        <dbReference type="SAM" id="Phobius"/>
    </source>
</evidence>
<evidence type="ECO:0000313" key="7">
    <source>
        <dbReference type="EMBL" id="MDO1534243.1"/>
    </source>
</evidence>
<dbReference type="InterPro" id="IPR043428">
    <property type="entry name" value="LivM-like"/>
</dbReference>
<evidence type="ECO:0000256" key="5">
    <source>
        <dbReference type="ARBA" id="ARBA00023136"/>
    </source>
</evidence>
<comment type="subcellular location">
    <subcellularLocation>
        <location evidence="1">Cell membrane</location>
        <topology evidence="1">Multi-pass membrane protein</topology>
    </subcellularLocation>
</comment>
<feature type="transmembrane region" description="Helical" evidence="6">
    <location>
        <begin position="159"/>
        <end position="177"/>
    </location>
</feature>
<feature type="transmembrane region" description="Helical" evidence="6">
    <location>
        <begin position="41"/>
        <end position="65"/>
    </location>
</feature>
<reference evidence="7" key="1">
    <citation type="submission" date="2023-06" db="EMBL/GenBank/DDBJ databases">
        <authorList>
            <person name="Jiang Y."/>
            <person name="Liu Q."/>
        </authorList>
    </citation>
    <scope>NUCLEOTIDE SEQUENCE</scope>
    <source>
        <strain evidence="7">CGMCC 1.12090</strain>
    </source>
</reference>
<name>A0ABT8S702_9BURK</name>
<dbReference type="Pfam" id="PF02653">
    <property type="entry name" value="BPD_transp_2"/>
    <property type="match status" value="1"/>
</dbReference>
<gene>
    <name evidence="7" type="ORF">Q2T77_18300</name>
</gene>
<feature type="transmembrane region" description="Helical" evidence="6">
    <location>
        <begin position="210"/>
        <end position="235"/>
    </location>
</feature>
<dbReference type="Proteomes" id="UP001169027">
    <property type="component" value="Unassembled WGS sequence"/>
</dbReference>
<evidence type="ECO:0000256" key="4">
    <source>
        <dbReference type="ARBA" id="ARBA00022989"/>
    </source>
</evidence>
<dbReference type="EMBL" id="JAUKVY010000013">
    <property type="protein sequence ID" value="MDO1534243.1"/>
    <property type="molecule type" value="Genomic_DNA"/>
</dbReference>
<comment type="caution">
    <text evidence="7">The sequence shown here is derived from an EMBL/GenBank/DDBJ whole genome shotgun (WGS) entry which is preliminary data.</text>
</comment>